<dbReference type="GO" id="GO:0009707">
    <property type="term" value="C:chloroplast outer membrane"/>
    <property type="evidence" value="ECO:0007669"/>
    <property type="project" value="UniProtKB-SubCell"/>
</dbReference>
<evidence type="ECO:0000256" key="7">
    <source>
        <dbReference type="ARBA" id="ARBA00022805"/>
    </source>
</evidence>
<dbReference type="InterPro" id="IPR002110">
    <property type="entry name" value="Ankyrin_rpt"/>
</dbReference>
<organism evidence="16 17">
    <name type="scientific">Arabis nemorensis</name>
    <dbReference type="NCBI Taxonomy" id="586526"/>
    <lineage>
        <taxon>Eukaryota</taxon>
        <taxon>Viridiplantae</taxon>
        <taxon>Streptophyta</taxon>
        <taxon>Embryophyta</taxon>
        <taxon>Tracheophyta</taxon>
        <taxon>Spermatophyta</taxon>
        <taxon>Magnoliopsida</taxon>
        <taxon>eudicotyledons</taxon>
        <taxon>Gunneridae</taxon>
        <taxon>Pentapetalae</taxon>
        <taxon>rosids</taxon>
        <taxon>malvids</taxon>
        <taxon>Brassicales</taxon>
        <taxon>Brassicaceae</taxon>
        <taxon>Arabideae</taxon>
        <taxon>Arabis</taxon>
    </lineage>
</organism>
<dbReference type="OrthoDB" id="341259at2759"/>
<dbReference type="PROSITE" id="PS50297">
    <property type="entry name" value="ANK_REP_REGION"/>
    <property type="match status" value="2"/>
</dbReference>
<dbReference type="PANTHER" id="PTHR24203:SF45">
    <property type="entry name" value="ANKYRIN REPEAT DOMAIN 6"/>
    <property type="match status" value="1"/>
</dbReference>
<feature type="region of interest" description="Disordered" evidence="14">
    <location>
        <begin position="39"/>
        <end position="64"/>
    </location>
</feature>
<dbReference type="AlphaFoldDB" id="A0A565CLN0"/>
<keyword evidence="6" id="KW-0677">Repeat</keyword>
<dbReference type="PANTHER" id="PTHR24203">
    <property type="entry name" value="ANKYRIN REPEAT FAMILY PROTEIN"/>
    <property type="match status" value="1"/>
</dbReference>
<keyword evidence="5" id="KW-0934">Plastid</keyword>
<feature type="compositionally biased region" description="Acidic residues" evidence="14">
    <location>
        <begin position="234"/>
        <end position="245"/>
    </location>
</feature>
<evidence type="ECO:0000256" key="3">
    <source>
        <dbReference type="ARBA" id="ARBA00022490"/>
    </source>
</evidence>
<dbReference type="GO" id="GO:0008289">
    <property type="term" value="F:lipid binding"/>
    <property type="evidence" value="ECO:0007669"/>
    <property type="project" value="UniProtKB-KW"/>
</dbReference>
<keyword evidence="9" id="KW-0446">Lipid-binding</keyword>
<proteinExistence type="predicted"/>
<keyword evidence="8 13" id="KW-0040">ANK repeat</keyword>
<dbReference type="SUPFAM" id="SSF48403">
    <property type="entry name" value="Ankyrin repeat"/>
    <property type="match status" value="1"/>
</dbReference>
<evidence type="ECO:0000256" key="9">
    <source>
        <dbReference type="ARBA" id="ARBA00023121"/>
    </source>
</evidence>
<evidence type="ECO:0000256" key="8">
    <source>
        <dbReference type="ARBA" id="ARBA00023043"/>
    </source>
</evidence>
<dbReference type="Pfam" id="PF12796">
    <property type="entry name" value="Ank_2"/>
    <property type="match status" value="1"/>
</dbReference>
<evidence type="ECO:0000313" key="17">
    <source>
        <dbReference type="Proteomes" id="UP000489600"/>
    </source>
</evidence>
<dbReference type="PROSITE" id="PS50088">
    <property type="entry name" value="ANK_REPEAT"/>
    <property type="match status" value="2"/>
</dbReference>
<evidence type="ECO:0000256" key="12">
    <source>
        <dbReference type="ARBA" id="ARBA00060453"/>
    </source>
</evidence>
<evidence type="ECO:0000256" key="14">
    <source>
        <dbReference type="SAM" id="MobiDB-lite"/>
    </source>
</evidence>
<dbReference type="Proteomes" id="UP000489600">
    <property type="component" value="Unassembled WGS sequence"/>
</dbReference>
<dbReference type="InterPro" id="IPR036770">
    <property type="entry name" value="Ankyrin_rpt-contain_sf"/>
</dbReference>
<sequence>MASSSEKTPLLGIVFISVDSKQSLLRFDCLQAFLVSVDEKNDSKEEIKSTKPESGSGGSPSPSPADFGLDFNAFDFSGMAGILNDPSIKELAEQIAKDPAFNQLAEQLQGSVPTGPNEGGGLPNFDPQQYMDTMTQVMHNPEFRTMAERLGNALVQDPQMSPFLEALGNPGATEQFAERMAQMKEDPELKPILAEIDAGGPSAMMKYWNDKDVLKKLGEAMGIAVGADEGVPAEPEEAEEGEEEESIVHQTASLGDVEGLKTALASGGNKDEEDSEGRTALHFACGYGEMKCAQVLLDAGANVNAVDKNMNTPLHYAAGYGRKECVSLLLENGAAVTLQNMDSKTPIDVAKLNNQLDVVKLLEKDAFL</sequence>
<dbReference type="Gene3D" id="1.25.40.20">
    <property type="entry name" value="Ankyrin repeat-containing domain"/>
    <property type="match status" value="2"/>
</dbReference>
<comment type="subcellular location">
    <subcellularLocation>
        <location evidence="2">Cytoplasm</location>
    </subcellularLocation>
    <subcellularLocation>
        <location evidence="1">Nucleus</location>
    </subcellularLocation>
    <subcellularLocation>
        <location evidence="12">Plastid</location>
        <location evidence="12">Chloroplast outer membrane</location>
        <topology evidence="12">Peripheral membrane protein</topology>
        <orientation evidence="12">Cytoplasmic side</orientation>
    </subcellularLocation>
</comment>
<reference evidence="16" key="1">
    <citation type="submission" date="2019-07" db="EMBL/GenBank/DDBJ databases">
        <authorList>
            <person name="Dittberner H."/>
        </authorList>
    </citation>
    <scope>NUCLEOTIDE SEQUENCE [LARGE SCALE GENOMIC DNA]</scope>
</reference>
<keyword evidence="10" id="KW-0472">Membrane</keyword>
<keyword evidence="4" id="KW-0150">Chloroplast</keyword>
<gene>
    <name evidence="16" type="ORF">ANE_LOCUS25064</name>
</gene>
<evidence type="ECO:0000256" key="5">
    <source>
        <dbReference type="ARBA" id="ARBA00022640"/>
    </source>
</evidence>
<accession>A0A565CLN0</accession>
<dbReference type="SMART" id="SM00248">
    <property type="entry name" value="ANK"/>
    <property type="match status" value="3"/>
</dbReference>
<evidence type="ECO:0000256" key="13">
    <source>
        <dbReference type="PROSITE-ProRule" id="PRU00023"/>
    </source>
</evidence>
<comment type="caution">
    <text evidence="16">The sequence shown here is derived from an EMBL/GenBank/DDBJ whole genome shotgun (WGS) entry which is preliminary data.</text>
</comment>
<dbReference type="InterPro" id="IPR041243">
    <property type="entry name" value="STI1/HOP_DP"/>
</dbReference>
<dbReference type="Pfam" id="PF17830">
    <property type="entry name" value="STI1-HOP_DP"/>
    <property type="match status" value="1"/>
</dbReference>
<keyword evidence="3" id="KW-0963">Cytoplasm</keyword>
<dbReference type="EMBL" id="CABITT030000008">
    <property type="protein sequence ID" value="VVB14620.1"/>
    <property type="molecule type" value="Genomic_DNA"/>
</dbReference>
<evidence type="ECO:0000256" key="4">
    <source>
        <dbReference type="ARBA" id="ARBA00022528"/>
    </source>
</evidence>
<evidence type="ECO:0000259" key="15">
    <source>
        <dbReference type="Pfam" id="PF17830"/>
    </source>
</evidence>
<evidence type="ECO:0000256" key="11">
    <source>
        <dbReference type="ARBA" id="ARBA00023242"/>
    </source>
</evidence>
<feature type="repeat" description="ANK" evidence="13">
    <location>
        <begin position="276"/>
        <end position="308"/>
    </location>
</feature>
<feature type="region of interest" description="Disordered" evidence="14">
    <location>
        <begin position="228"/>
        <end position="253"/>
    </location>
</feature>
<name>A0A565CLN0_9BRAS</name>
<evidence type="ECO:0000313" key="16">
    <source>
        <dbReference type="EMBL" id="VVB14620.1"/>
    </source>
</evidence>
<dbReference type="FunFam" id="1.25.40.20:FF:000049">
    <property type="entry name" value="Ankyrin repeat domain-containing protein 2"/>
    <property type="match status" value="1"/>
</dbReference>
<keyword evidence="11" id="KW-0539">Nucleus</keyword>
<evidence type="ECO:0000256" key="2">
    <source>
        <dbReference type="ARBA" id="ARBA00004496"/>
    </source>
</evidence>
<evidence type="ECO:0000256" key="6">
    <source>
        <dbReference type="ARBA" id="ARBA00022737"/>
    </source>
</evidence>
<feature type="repeat" description="ANK" evidence="13">
    <location>
        <begin position="309"/>
        <end position="341"/>
    </location>
</feature>
<evidence type="ECO:0000256" key="10">
    <source>
        <dbReference type="ARBA" id="ARBA00023136"/>
    </source>
</evidence>
<evidence type="ECO:0000256" key="1">
    <source>
        <dbReference type="ARBA" id="ARBA00004123"/>
    </source>
</evidence>
<dbReference type="FunFam" id="1.25.40.20:FF:000106">
    <property type="entry name" value="Ankyrin repeat domain-containing protein 2"/>
    <property type="match status" value="1"/>
</dbReference>
<dbReference type="GO" id="GO:0005634">
    <property type="term" value="C:nucleus"/>
    <property type="evidence" value="ECO:0007669"/>
    <property type="project" value="UniProtKB-SubCell"/>
</dbReference>
<keyword evidence="7" id="KW-1002">Plastid outer membrane</keyword>
<keyword evidence="17" id="KW-1185">Reference proteome</keyword>
<protein>
    <recommendedName>
        <fullName evidence="15">STI1/HOP DP domain-containing protein</fullName>
    </recommendedName>
</protein>
<feature type="domain" description="STI1/HOP DP" evidence="15">
    <location>
        <begin position="179"/>
        <end position="222"/>
    </location>
</feature>
<feature type="compositionally biased region" description="Basic and acidic residues" evidence="14">
    <location>
        <begin position="39"/>
        <end position="51"/>
    </location>
</feature>